<sequence>MYLTSLVKTLVKKHHASVIVGLGTWQEAEPAASLGNKSQVPILSLANEVPSWAFPHWPFLVNAARNQFAQMKAVAAIIGSWQWRKVNIIYEDTNSAVNSITPYLIDALQEVETEINALVHSLPFLMVHSMQGIMGIKSNYSHSRKQFKDFRSRFRVMLHKQYPKEKYREPGIFALQAYDAVRAVALGVKVNVTGKSYKEIRYWTEGLGFSESIAKGSIYNESIKILGQILWPGVVGDTAIVANHSRYAEFSQPYAAPGVQLLVPVKLRRPERAWLFKKPFTSPLWAARGSIVLYNGFVVWLIERKNNEHLRKGSILNLAGTMVSFAFTVLTTRRIGAKVGCDGNSFVVKYLEVLESQPHNVKKIFSEIDYPEALLRGYTAAAFLEVPYVEVFLAKYCNGFITGQIFKVGEFGFVTSSLYK</sequence>
<evidence type="ECO:0000313" key="1">
    <source>
        <dbReference type="EMBL" id="KAH9791250.1"/>
    </source>
</evidence>
<gene>
    <name evidence="1" type="ORF">KPL71_003681</name>
</gene>
<accession>A0ACB8MZW7</accession>
<name>A0ACB8MZW7_CITSI</name>
<comment type="caution">
    <text evidence="1">The sequence shown here is derived from an EMBL/GenBank/DDBJ whole genome shotgun (WGS) entry which is preliminary data.</text>
</comment>
<reference evidence="2" key="1">
    <citation type="journal article" date="2023" name="Hortic. Res.">
        <title>A chromosome-level phased genome enabling allele-level studies in sweet orange: a case study on citrus Huanglongbing tolerance.</title>
        <authorList>
            <person name="Wu B."/>
            <person name="Yu Q."/>
            <person name="Deng Z."/>
            <person name="Duan Y."/>
            <person name="Luo F."/>
            <person name="Gmitter F. Jr."/>
        </authorList>
    </citation>
    <scope>NUCLEOTIDE SEQUENCE [LARGE SCALE GENOMIC DNA]</scope>
    <source>
        <strain evidence="2">cv. Valencia</strain>
    </source>
</reference>
<evidence type="ECO:0000313" key="2">
    <source>
        <dbReference type="Proteomes" id="UP000829398"/>
    </source>
</evidence>
<organism evidence="1 2">
    <name type="scientific">Citrus sinensis</name>
    <name type="common">Sweet orange</name>
    <name type="synonym">Citrus aurantium var. sinensis</name>
    <dbReference type="NCBI Taxonomy" id="2711"/>
    <lineage>
        <taxon>Eukaryota</taxon>
        <taxon>Viridiplantae</taxon>
        <taxon>Streptophyta</taxon>
        <taxon>Embryophyta</taxon>
        <taxon>Tracheophyta</taxon>
        <taxon>Spermatophyta</taxon>
        <taxon>Magnoliopsida</taxon>
        <taxon>eudicotyledons</taxon>
        <taxon>Gunneridae</taxon>
        <taxon>Pentapetalae</taxon>
        <taxon>rosids</taxon>
        <taxon>malvids</taxon>
        <taxon>Sapindales</taxon>
        <taxon>Rutaceae</taxon>
        <taxon>Aurantioideae</taxon>
        <taxon>Citrus</taxon>
    </lineage>
</organism>
<dbReference type="EMBL" id="CM039171">
    <property type="protein sequence ID" value="KAH9791250.1"/>
    <property type="molecule type" value="Genomic_DNA"/>
</dbReference>
<protein>
    <submittedName>
        <fullName evidence="1">Glutamate receptor</fullName>
    </submittedName>
</protein>
<dbReference type="Proteomes" id="UP000829398">
    <property type="component" value="Chromosome 2"/>
</dbReference>
<keyword evidence="1" id="KW-0675">Receptor</keyword>
<proteinExistence type="predicted"/>
<keyword evidence="2" id="KW-1185">Reference proteome</keyword>